<organism evidence="1 2">
    <name type="scientific">Vermiconidia calcicola</name>
    <dbReference type="NCBI Taxonomy" id="1690605"/>
    <lineage>
        <taxon>Eukaryota</taxon>
        <taxon>Fungi</taxon>
        <taxon>Dikarya</taxon>
        <taxon>Ascomycota</taxon>
        <taxon>Pezizomycotina</taxon>
        <taxon>Dothideomycetes</taxon>
        <taxon>Dothideomycetidae</taxon>
        <taxon>Mycosphaerellales</taxon>
        <taxon>Extremaceae</taxon>
        <taxon>Vermiconidia</taxon>
    </lineage>
</organism>
<comment type="caution">
    <text evidence="1">The sequence shown here is derived from an EMBL/GenBank/DDBJ whole genome shotgun (WGS) entry which is preliminary data.</text>
</comment>
<evidence type="ECO:0000313" key="1">
    <source>
        <dbReference type="EMBL" id="KAK3708339.1"/>
    </source>
</evidence>
<sequence>MFRHYTDGSLRDIGKLCQNKLPPASAVQAMFLYEMQRETELEKLFQGQMFELARAEDRSDSLEATFKDLEERTKALQKQIASKDVEERLATSNTRTDALKAKTKSHDERLQSQGKRLGLVEEELRTSRSPQPTSQVAVTRQELTACAGKLENHAQQLSIQSTEIRSISSELTTTNDDITVLFEERDAMVTLLNQASERIEKLEGLVRALTMQNSSNGSNTSSMSGSPTATQLLPVSTSNGTILDLSVPKGKALIPHKRENIRSFTPGQQWLG</sequence>
<dbReference type="EMBL" id="JAUTXU010000102">
    <property type="protein sequence ID" value="KAK3708339.1"/>
    <property type="molecule type" value="Genomic_DNA"/>
</dbReference>
<accession>A0ACC3N1S3</accession>
<protein>
    <submittedName>
        <fullName evidence="1">Uncharacterized protein</fullName>
    </submittedName>
</protein>
<proteinExistence type="predicted"/>
<name>A0ACC3N1S3_9PEZI</name>
<reference evidence="1" key="1">
    <citation type="submission" date="2023-07" db="EMBL/GenBank/DDBJ databases">
        <title>Black Yeasts Isolated from many extreme environments.</title>
        <authorList>
            <person name="Coleine C."/>
            <person name="Stajich J.E."/>
            <person name="Selbmann L."/>
        </authorList>
    </citation>
    <scope>NUCLEOTIDE SEQUENCE</scope>
    <source>
        <strain evidence="1">CCFEE 5714</strain>
    </source>
</reference>
<dbReference type="Proteomes" id="UP001281147">
    <property type="component" value="Unassembled WGS sequence"/>
</dbReference>
<gene>
    <name evidence="1" type="ORF">LTR37_011604</name>
</gene>
<keyword evidence="2" id="KW-1185">Reference proteome</keyword>
<evidence type="ECO:0000313" key="2">
    <source>
        <dbReference type="Proteomes" id="UP001281147"/>
    </source>
</evidence>